<protein>
    <submittedName>
        <fullName evidence="1">Uncharacterized protein</fullName>
    </submittedName>
</protein>
<dbReference type="RefSeq" id="XP_038810653.1">
    <property type="nucleotide sequence ID" value="XM_038952811.1"/>
</dbReference>
<evidence type="ECO:0000313" key="1">
    <source>
        <dbReference type="EMBL" id="KAF7929271.1"/>
    </source>
</evidence>
<reference evidence="1 2" key="1">
    <citation type="journal article" date="2020" name="Genome Biol. Evol.">
        <title>Comparative genomics of Sclerotiniaceae.</title>
        <authorList>
            <person name="Valero Jimenez C.A."/>
            <person name="Steentjes M."/>
            <person name="Scholten O.E."/>
            <person name="Van Kan J.A.L."/>
        </authorList>
    </citation>
    <scope>NUCLEOTIDE SEQUENCE [LARGE SCALE GENOMIC DNA]</scope>
    <source>
        <strain evidence="1 2">B1</strain>
    </source>
</reference>
<organism evidence="1 2">
    <name type="scientific">Botrytis deweyae</name>
    <dbReference type="NCBI Taxonomy" id="2478750"/>
    <lineage>
        <taxon>Eukaryota</taxon>
        <taxon>Fungi</taxon>
        <taxon>Dikarya</taxon>
        <taxon>Ascomycota</taxon>
        <taxon>Pezizomycotina</taxon>
        <taxon>Leotiomycetes</taxon>
        <taxon>Helotiales</taxon>
        <taxon>Sclerotiniaceae</taxon>
        <taxon>Botrytis</taxon>
    </lineage>
</organism>
<keyword evidence="2" id="KW-1185">Reference proteome</keyword>
<gene>
    <name evidence="1" type="ORF">EAE98_005190</name>
</gene>
<dbReference type="GeneID" id="62231964"/>
<dbReference type="Proteomes" id="UP000783213">
    <property type="component" value="Unassembled WGS sequence"/>
</dbReference>
<name>A0ABQ7IN62_9HELO</name>
<accession>A0ABQ7IN62</accession>
<comment type="caution">
    <text evidence="1">The sequence shown here is derived from an EMBL/GenBank/DDBJ whole genome shotgun (WGS) entry which is preliminary data.</text>
</comment>
<dbReference type="EMBL" id="RCSX01000010">
    <property type="protein sequence ID" value="KAF7929271.1"/>
    <property type="molecule type" value="Genomic_DNA"/>
</dbReference>
<sequence length="107" mass="11883">MRCRLPRLLLKPPVLGLQFSGMPCCPDGSVNKIVERCIKLMPRDVEHGLHGFAVDLPRRRADHGEISGKAISHQPSATLREKGDVRTLESWDRELDSGLGKKEEVSG</sequence>
<evidence type="ECO:0000313" key="2">
    <source>
        <dbReference type="Proteomes" id="UP000783213"/>
    </source>
</evidence>
<proteinExistence type="predicted"/>